<dbReference type="InterPro" id="IPR027417">
    <property type="entry name" value="P-loop_NTPase"/>
</dbReference>
<feature type="binding site" evidence="10">
    <location>
        <begin position="190"/>
        <end position="194"/>
    </location>
    <ligand>
        <name>GTP</name>
        <dbReference type="ChEBI" id="CHEBI:37565"/>
    </ligand>
</feature>
<evidence type="ECO:0000256" key="8">
    <source>
        <dbReference type="ARBA" id="ARBA00023274"/>
    </source>
</evidence>
<comment type="similarity">
    <text evidence="2 10">Belongs to the GTP-binding SRP family. SRP54 subfamily.</text>
</comment>
<dbReference type="PROSITE" id="PS00300">
    <property type="entry name" value="SRP54"/>
    <property type="match status" value="1"/>
</dbReference>
<dbReference type="SUPFAM" id="SSF47446">
    <property type="entry name" value="Signal peptide-binding domain"/>
    <property type="match status" value="1"/>
</dbReference>
<evidence type="ECO:0000313" key="12">
    <source>
        <dbReference type="EMBL" id="KKB96089.1"/>
    </source>
</evidence>
<dbReference type="HAMAP" id="MF_00306">
    <property type="entry name" value="SRP54"/>
    <property type="match status" value="1"/>
</dbReference>
<dbReference type="InterPro" id="IPR000897">
    <property type="entry name" value="SRP54_GTPase_dom"/>
</dbReference>
<evidence type="ECO:0000256" key="10">
    <source>
        <dbReference type="HAMAP-Rule" id="MF_00306"/>
    </source>
</evidence>
<dbReference type="Gene3D" id="3.40.50.300">
    <property type="entry name" value="P-loop containing nucleotide triphosphate hydrolases"/>
    <property type="match status" value="1"/>
</dbReference>
<dbReference type="GO" id="GO:0003924">
    <property type="term" value="F:GTPase activity"/>
    <property type="evidence" value="ECO:0007669"/>
    <property type="project" value="UniProtKB-UniRule"/>
</dbReference>
<dbReference type="EC" id="3.6.5.4" evidence="10"/>
<dbReference type="SMART" id="SM00962">
    <property type="entry name" value="SRP54"/>
    <property type="match status" value="1"/>
</dbReference>
<dbReference type="InterPro" id="IPR042101">
    <property type="entry name" value="SRP54_N_sf"/>
</dbReference>
<dbReference type="CDD" id="cd18539">
    <property type="entry name" value="SRP_G"/>
    <property type="match status" value="1"/>
</dbReference>
<comment type="function">
    <text evidence="10">Involved in targeting and insertion of nascent membrane proteins into the cytoplasmic membrane. Binds to the hydrophobic signal sequence of the ribosome-nascent chain (RNC) as it emerges from the ribosomes. The SRP-RNC complex is then targeted to the cytoplasmic membrane where it interacts with the SRP receptor FtsY. Interaction with FtsY leads to the transfer of the RNC complex to the Sec translocase for insertion into the membrane, the hydrolysis of GTP by both Ffh and FtsY, and the dissociation of the SRP-FtsY complex into the individual components.</text>
</comment>
<dbReference type="Pfam" id="PF00448">
    <property type="entry name" value="SRP54"/>
    <property type="match status" value="1"/>
</dbReference>
<comment type="subcellular location">
    <subcellularLocation>
        <location evidence="1">Cell inner membrane</location>
        <topology evidence="1">Peripheral membrane protein</topology>
        <orientation evidence="1">Cytoplasmic side</orientation>
    </subcellularLocation>
    <subcellularLocation>
        <location evidence="10">Cytoplasm</location>
    </subcellularLocation>
    <text evidence="10">The SRP-RNC complex is targeted to the cytoplasmic membrane.</text>
</comment>
<feature type="binding site" evidence="10">
    <location>
        <begin position="248"/>
        <end position="251"/>
    </location>
    <ligand>
        <name>GTP</name>
        <dbReference type="ChEBI" id="CHEBI:37565"/>
    </ligand>
</feature>
<dbReference type="GO" id="GO:0006614">
    <property type="term" value="P:SRP-dependent cotranslational protein targeting to membrane"/>
    <property type="evidence" value="ECO:0007669"/>
    <property type="project" value="InterPro"/>
</dbReference>
<feature type="binding site" evidence="10">
    <location>
        <begin position="107"/>
        <end position="114"/>
    </location>
    <ligand>
        <name>GTP</name>
        <dbReference type="ChEBI" id="CHEBI:37565"/>
    </ligand>
</feature>
<name>A0A0F5MND7_9RICK</name>
<evidence type="ECO:0000256" key="4">
    <source>
        <dbReference type="ARBA" id="ARBA00022801"/>
    </source>
</evidence>
<dbReference type="NCBIfam" id="TIGR00959">
    <property type="entry name" value="ffh"/>
    <property type="match status" value="1"/>
</dbReference>
<dbReference type="EMBL" id="JYHA01000137">
    <property type="protein sequence ID" value="KKB96089.1"/>
    <property type="molecule type" value="Genomic_DNA"/>
</dbReference>
<dbReference type="InterPro" id="IPR004780">
    <property type="entry name" value="SRP"/>
</dbReference>
<comment type="subunit">
    <text evidence="10">Part of the signal recognition particle protein translocation system, which is composed of SRP and FtsY. SRP is a ribonucleoprotein composed of Ffh and a 4.5S RNA molecule.</text>
</comment>
<dbReference type="Gene3D" id="1.20.120.140">
    <property type="entry name" value="Signal recognition particle SRP54, nucleotide-binding domain"/>
    <property type="match status" value="1"/>
</dbReference>
<comment type="catalytic activity">
    <reaction evidence="9 10">
        <text>GTP + H2O = GDP + phosphate + H(+)</text>
        <dbReference type="Rhea" id="RHEA:19669"/>
        <dbReference type="ChEBI" id="CHEBI:15377"/>
        <dbReference type="ChEBI" id="CHEBI:15378"/>
        <dbReference type="ChEBI" id="CHEBI:37565"/>
        <dbReference type="ChEBI" id="CHEBI:43474"/>
        <dbReference type="ChEBI" id="CHEBI:58189"/>
        <dbReference type="EC" id="3.6.5.4"/>
    </reaction>
</comment>
<dbReference type="Proteomes" id="UP000033358">
    <property type="component" value="Unassembled WGS sequence"/>
</dbReference>
<dbReference type="GO" id="GO:0005886">
    <property type="term" value="C:plasma membrane"/>
    <property type="evidence" value="ECO:0007669"/>
    <property type="project" value="UniProtKB-SubCell"/>
</dbReference>
<dbReference type="PATRIC" id="fig|1607817.3.peg.829"/>
<sequence length="448" mass="48861">MFESLSANLGKIFDKLTRKGFLSEDDCNLALREVRIALLEADVSLSVVKDFIEKVKVDLIGKEIIKKVSPGQMVIKLVQDHLTELLGSEQSELNLSITPPAVIMMVGLQGSGKTTSSAKLALRIKQKQHKKVLLAALDVARPAALEQLEVLARQAEITSLPIIKGDSPLEITKRALALARLESYDVLILDTAGRLHIDELLMDELVQVKSLANPIETLFVADSMTGQDSVNIASIFHQKVGITGAILTRIDGDARGGAALSIRGVTGCPIKFLGVGEKLSEFEEFHPERISSRILDMGDIVSLVEKAAESIDMEEAEAMAKKIQKGSFDLNDMASQIKTIRKMGGLGGMMAMIPGVKKLQSQLPGGAIDEKMIGRQEAIISSMTKQERRFPKLLNASRKRRIAAGAGVSAQEINKLLKQYQDMATMVKRLGKMDQKSFLRSGMAKLFS</sequence>
<dbReference type="GO" id="GO:0008312">
    <property type="term" value="F:7S RNA binding"/>
    <property type="evidence" value="ECO:0007669"/>
    <property type="project" value="InterPro"/>
</dbReference>
<accession>A0A0F5MND7</accession>
<keyword evidence="5 10" id="KW-0694">RNA-binding</keyword>
<protein>
    <recommendedName>
        <fullName evidence="10">Signal recognition particle protein</fullName>
        <ecNumber evidence="10">3.6.5.4</ecNumber>
    </recommendedName>
    <alternativeName>
        <fullName evidence="10">Fifty-four homolog</fullName>
    </alternativeName>
</protein>
<reference evidence="12 13" key="1">
    <citation type="submission" date="2015-02" db="EMBL/GenBank/DDBJ databases">
        <title>Single cell genomics of a rare environmental alphaproteobacterium provides unique insights into Rickettsiaceae evolution.</title>
        <authorList>
            <person name="Martijn J."/>
            <person name="Schulz F."/>
            <person name="Zaremba-Niedzwiedzka K."/>
            <person name="Viklund J."/>
            <person name="Stepanauskas R."/>
            <person name="Andersson S.G.E."/>
            <person name="Horn M."/>
            <person name="Guy L."/>
            <person name="Ettema T.J.G."/>
        </authorList>
    </citation>
    <scope>NUCLEOTIDE SEQUENCE [LARGE SCALE GENOMIC DNA]</scope>
    <source>
        <strain evidence="12 13">SCGC AAA041-L04</strain>
    </source>
</reference>
<proteinExistence type="inferred from homology"/>
<evidence type="ECO:0000256" key="2">
    <source>
        <dbReference type="ARBA" id="ARBA00005450"/>
    </source>
</evidence>
<evidence type="ECO:0000256" key="9">
    <source>
        <dbReference type="ARBA" id="ARBA00048027"/>
    </source>
</evidence>
<dbReference type="SMART" id="SM00963">
    <property type="entry name" value="SRP54_N"/>
    <property type="match status" value="1"/>
</dbReference>
<dbReference type="AlphaFoldDB" id="A0A0F5MND7"/>
<dbReference type="InterPro" id="IPR013822">
    <property type="entry name" value="Signal_recog_particl_SRP54_hlx"/>
</dbReference>
<keyword evidence="13" id="KW-1185">Reference proteome</keyword>
<evidence type="ECO:0000256" key="3">
    <source>
        <dbReference type="ARBA" id="ARBA00022741"/>
    </source>
</evidence>
<dbReference type="GO" id="GO:0048500">
    <property type="term" value="C:signal recognition particle"/>
    <property type="evidence" value="ECO:0007669"/>
    <property type="project" value="UniProtKB-UniRule"/>
</dbReference>
<dbReference type="Pfam" id="PF02881">
    <property type="entry name" value="SRP54_N"/>
    <property type="match status" value="1"/>
</dbReference>
<evidence type="ECO:0000256" key="5">
    <source>
        <dbReference type="ARBA" id="ARBA00022884"/>
    </source>
</evidence>
<comment type="domain">
    <text evidence="10">Composed of three domains: the N-terminal N domain, which is responsible for interactions with the ribosome, the central G domain, which binds GTP, and the C-terminal M domain, which binds the RNA and the signal sequence of the RNC.</text>
</comment>
<keyword evidence="3 10" id="KW-0547">Nucleotide-binding</keyword>
<dbReference type="PANTHER" id="PTHR11564:SF5">
    <property type="entry name" value="SIGNAL RECOGNITION PARTICLE SUBUNIT SRP54"/>
    <property type="match status" value="1"/>
</dbReference>
<dbReference type="InterPro" id="IPR036891">
    <property type="entry name" value="Signal_recog_part_SRP54_M_sf"/>
</dbReference>
<evidence type="ECO:0000256" key="6">
    <source>
        <dbReference type="ARBA" id="ARBA00023134"/>
    </source>
</evidence>
<dbReference type="InterPro" id="IPR022941">
    <property type="entry name" value="SRP54"/>
</dbReference>
<keyword evidence="4 10" id="KW-0378">Hydrolase</keyword>
<dbReference type="SMART" id="SM00382">
    <property type="entry name" value="AAA"/>
    <property type="match status" value="1"/>
</dbReference>
<dbReference type="SUPFAM" id="SSF52540">
    <property type="entry name" value="P-loop containing nucleoside triphosphate hydrolases"/>
    <property type="match status" value="1"/>
</dbReference>
<dbReference type="Gene3D" id="1.10.260.30">
    <property type="entry name" value="Signal recognition particle, SRP54 subunit, M-domain"/>
    <property type="match status" value="1"/>
</dbReference>
<evidence type="ECO:0000256" key="1">
    <source>
        <dbReference type="ARBA" id="ARBA00004515"/>
    </source>
</evidence>
<keyword evidence="8 10" id="KW-0687">Ribonucleoprotein</keyword>
<gene>
    <name evidence="10 12" type="primary">ffh</name>
    <name evidence="12" type="ORF">SZ25_00831</name>
</gene>
<keyword evidence="7 10" id="KW-0733">Signal recognition particle</keyword>
<dbReference type="InterPro" id="IPR003593">
    <property type="entry name" value="AAA+_ATPase"/>
</dbReference>
<dbReference type="GO" id="GO:0005525">
    <property type="term" value="F:GTP binding"/>
    <property type="evidence" value="ECO:0007669"/>
    <property type="project" value="UniProtKB-UniRule"/>
</dbReference>
<keyword evidence="10" id="KW-0963">Cytoplasm</keyword>
<evidence type="ECO:0000256" key="7">
    <source>
        <dbReference type="ARBA" id="ARBA00023135"/>
    </source>
</evidence>
<evidence type="ECO:0000259" key="11">
    <source>
        <dbReference type="PROSITE" id="PS00300"/>
    </source>
</evidence>
<dbReference type="Pfam" id="PF02978">
    <property type="entry name" value="SRP_SPB"/>
    <property type="match status" value="1"/>
</dbReference>
<dbReference type="PANTHER" id="PTHR11564">
    <property type="entry name" value="SIGNAL RECOGNITION PARTICLE 54K PROTEIN SRP54"/>
    <property type="match status" value="1"/>
</dbReference>
<keyword evidence="6 10" id="KW-0342">GTP-binding</keyword>
<organism evidence="12 13">
    <name type="scientific">Candidatus Arcanibacter lacustris</name>
    <dbReference type="NCBI Taxonomy" id="1607817"/>
    <lineage>
        <taxon>Bacteria</taxon>
        <taxon>Pseudomonadati</taxon>
        <taxon>Pseudomonadota</taxon>
        <taxon>Alphaproteobacteria</taxon>
        <taxon>Rickettsiales</taxon>
        <taxon>Candidatus Arcanibacter</taxon>
    </lineage>
</organism>
<dbReference type="InterPro" id="IPR004125">
    <property type="entry name" value="Signal_recog_particle_SRP54_M"/>
</dbReference>
<comment type="caution">
    <text evidence="12">The sequence shown here is derived from an EMBL/GenBank/DDBJ whole genome shotgun (WGS) entry which is preliminary data.</text>
</comment>
<evidence type="ECO:0000313" key="13">
    <source>
        <dbReference type="Proteomes" id="UP000033358"/>
    </source>
</evidence>
<feature type="domain" description="SRP54-type proteins GTP-binding" evidence="11">
    <location>
        <begin position="269"/>
        <end position="282"/>
    </location>
</feature>